<feature type="signal peptide" evidence="1">
    <location>
        <begin position="1"/>
        <end position="26"/>
    </location>
</feature>
<dbReference type="PROSITE" id="PS50948">
    <property type="entry name" value="PAN"/>
    <property type="match status" value="1"/>
</dbReference>
<name>A0ABY6LUE8_9ARAC</name>
<reference evidence="3 4" key="1">
    <citation type="submission" date="2022-03" db="EMBL/GenBank/DDBJ databases">
        <title>A chromosomal length assembly of Cordylochernes scorpioides.</title>
        <authorList>
            <person name="Zeh D."/>
            <person name="Zeh J."/>
        </authorList>
    </citation>
    <scope>NUCLEOTIDE SEQUENCE [LARGE SCALE GENOMIC DNA]</scope>
    <source>
        <strain evidence="3">IN4F17</strain>
        <tissue evidence="3">Whole Body</tissue>
    </source>
</reference>
<accession>A0ABY6LUE8</accession>
<evidence type="ECO:0000259" key="2">
    <source>
        <dbReference type="PROSITE" id="PS50948"/>
    </source>
</evidence>
<dbReference type="InterPro" id="IPR052774">
    <property type="entry name" value="Celegans_DevNeuronal_Protein"/>
</dbReference>
<dbReference type="PANTHER" id="PTHR47327">
    <property type="entry name" value="FI18240P1-RELATED"/>
    <property type="match status" value="1"/>
</dbReference>
<feature type="domain" description="Apple" evidence="2">
    <location>
        <begin position="42"/>
        <end position="152"/>
    </location>
</feature>
<dbReference type="Proteomes" id="UP001235939">
    <property type="component" value="Chromosome X"/>
</dbReference>
<organism evidence="3 4">
    <name type="scientific">Cordylochernes scorpioides</name>
    <dbReference type="NCBI Taxonomy" id="51811"/>
    <lineage>
        <taxon>Eukaryota</taxon>
        <taxon>Metazoa</taxon>
        <taxon>Ecdysozoa</taxon>
        <taxon>Arthropoda</taxon>
        <taxon>Chelicerata</taxon>
        <taxon>Arachnida</taxon>
        <taxon>Pseudoscorpiones</taxon>
        <taxon>Cheliferoidea</taxon>
        <taxon>Chernetidae</taxon>
        <taxon>Cordylochernes</taxon>
    </lineage>
</organism>
<keyword evidence="4" id="KW-1185">Reference proteome</keyword>
<evidence type="ECO:0000313" key="4">
    <source>
        <dbReference type="Proteomes" id="UP001235939"/>
    </source>
</evidence>
<protein>
    <recommendedName>
        <fullName evidence="2">Apple domain-containing protein</fullName>
    </recommendedName>
</protein>
<evidence type="ECO:0000313" key="3">
    <source>
        <dbReference type="EMBL" id="UYV83941.1"/>
    </source>
</evidence>
<dbReference type="InterPro" id="IPR003609">
    <property type="entry name" value="Pan_app"/>
</dbReference>
<proteinExistence type="predicted"/>
<dbReference type="PANTHER" id="PTHR47327:SF9">
    <property type="entry name" value="NO MECHANORECEPTOR POTENTIAL A, ISOFORM A"/>
    <property type="match status" value="1"/>
</dbReference>
<dbReference type="EMBL" id="CP092886">
    <property type="protein sequence ID" value="UYV83941.1"/>
    <property type="molecule type" value="Genomic_DNA"/>
</dbReference>
<gene>
    <name evidence="3" type="ORF">LAZ67_X000661</name>
</gene>
<feature type="chain" id="PRO_5045936621" description="Apple domain-containing protein" evidence="1">
    <location>
        <begin position="27"/>
        <end position="196"/>
    </location>
</feature>
<keyword evidence="1" id="KW-0732">Signal</keyword>
<sequence length="196" mass="21335">MRSAGTVMVPLVSFLAALRLLTQVLYEETSAERYVVCPAQTCNNGQGRVVYEKVDNNKLAISVNFGVQTQVTEALTRSEFPLSVLRECARRCLEDRTTTIPHCLTFDFLPGLGGNNSDYGESTCLLHFEESGPEGAGHLVPEDSAAHFHKVCLDSSGEILVTIFNIESEVNVVTQLPVQADNSTLSRRGGEGAWKG</sequence>
<evidence type="ECO:0000256" key="1">
    <source>
        <dbReference type="SAM" id="SignalP"/>
    </source>
</evidence>